<reference evidence="1 2" key="1">
    <citation type="submission" date="2019-03" db="EMBL/GenBank/DDBJ databases">
        <title>Genomic Encyclopedia of Type Strains, Phase IV (KMG-IV): sequencing the most valuable type-strain genomes for metagenomic binning, comparative biology and taxonomic classification.</title>
        <authorList>
            <person name="Goeker M."/>
        </authorList>
    </citation>
    <scope>NUCLEOTIDE SEQUENCE [LARGE SCALE GENOMIC DNA]</scope>
    <source>
        <strain evidence="1 2">DSM 100556</strain>
    </source>
</reference>
<dbReference type="Proteomes" id="UP000295718">
    <property type="component" value="Unassembled WGS sequence"/>
</dbReference>
<comment type="caution">
    <text evidence="1">The sequence shown here is derived from an EMBL/GenBank/DDBJ whole genome shotgun (WGS) entry which is preliminary data.</text>
</comment>
<proteinExistence type="predicted"/>
<dbReference type="Gene3D" id="3.10.450.240">
    <property type="match status" value="1"/>
</dbReference>
<evidence type="ECO:0000313" key="1">
    <source>
        <dbReference type="EMBL" id="TCL58864.1"/>
    </source>
</evidence>
<protein>
    <submittedName>
        <fullName evidence="1">Putative lipid-binding transport protein (Tim44 family)</fullName>
    </submittedName>
</protein>
<sequence length="251" mass="28312">MVAVIVILVLLLAVLFIGFLAVSAIREKVRSFSRLAWGTDSVTEGIEKMQEEYASTPKSVSAMTSLYLPKITADFPEFKYDEMKGRAENVLVSYLMGKDKEDASLLKDGNQELKDKLRSEIEMNRAAGIREHFESVEIHRTEIAAYQKKQGRCIITFQASVQYYGYDSDRDGKVTKGNKSRLTQSKYNIHLIYIQDRNLVEEERDFGLGLNCPNCGAPISGLGAKVCEYCGTPVLELNIKVWTFSDVREVQ</sequence>
<evidence type="ECO:0000313" key="2">
    <source>
        <dbReference type="Proteomes" id="UP000295718"/>
    </source>
</evidence>
<gene>
    <name evidence="1" type="ORF">EDD76_10534</name>
</gene>
<dbReference type="AlphaFoldDB" id="A0A4R1R0N9"/>
<name>A0A4R1R0N9_9FIRM</name>
<keyword evidence="2" id="KW-1185">Reference proteome</keyword>
<dbReference type="RefSeq" id="WP_031390446.1">
    <property type="nucleotide sequence ID" value="NZ_JPNB01000001.1"/>
</dbReference>
<dbReference type="SUPFAM" id="SSF54427">
    <property type="entry name" value="NTF2-like"/>
    <property type="match status" value="1"/>
</dbReference>
<organism evidence="1 2">
    <name type="scientific">Kineothrix alysoides</name>
    <dbReference type="NCBI Taxonomy" id="1469948"/>
    <lineage>
        <taxon>Bacteria</taxon>
        <taxon>Bacillati</taxon>
        <taxon>Bacillota</taxon>
        <taxon>Clostridia</taxon>
        <taxon>Lachnospirales</taxon>
        <taxon>Lachnospiraceae</taxon>
        <taxon>Kineothrix</taxon>
    </lineage>
</organism>
<dbReference type="OrthoDB" id="2066271at2"/>
<dbReference type="EMBL" id="SLUO01000005">
    <property type="protein sequence ID" value="TCL58864.1"/>
    <property type="molecule type" value="Genomic_DNA"/>
</dbReference>
<accession>A0A4R1R0N9</accession>
<dbReference type="InterPro" id="IPR032710">
    <property type="entry name" value="NTF2-like_dom_sf"/>
</dbReference>